<proteinExistence type="predicted"/>
<dbReference type="EMBL" id="JBHTIA010000013">
    <property type="protein sequence ID" value="MFD0766944.1"/>
    <property type="molecule type" value="Genomic_DNA"/>
</dbReference>
<dbReference type="Gene3D" id="3.40.50.720">
    <property type="entry name" value="NAD(P)-binding Rossmann-like Domain"/>
    <property type="match status" value="1"/>
</dbReference>
<gene>
    <name evidence="2" type="ORF">ACFQZI_18950</name>
</gene>
<protein>
    <submittedName>
        <fullName evidence="2">NAD(P)H-binding protein</fullName>
    </submittedName>
</protein>
<evidence type="ECO:0000259" key="1">
    <source>
        <dbReference type="Pfam" id="PF13460"/>
    </source>
</evidence>
<keyword evidence="3" id="KW-1185">Reference proteome</keyword>
<dbReference type="Gene3D" id="3.90.25.10">
    <property type="entry name" value="UDP-galactose 4-epimerase, domain 1"/>
    <property type="match status" value="1"/>
</dbReference>
<evidence type="ECO:0000313" key="3">
    <source>
        <dbReference type="Proteomes" id="UP001597073"/>
    </source>
</evidence>
<dbReference type="RefSeq" id="WP_377145313.1">
    <property type="nucleotide sequence ID" value="NZ_JBHTIA010000013.1"/>
</dbReference>
<accession>A0ABW2ZLB2</accession>
<organism evidence="2 3">
    <name type="scientific">Mucilaginibacter lutimaris</name>
    <dbReference type="NCBI Taxonomy" id="931629"/>
    <lineage>
        <taxon>Bacteria</taxon>
        <taxon>Pseudomonadati</taxon>
        <taxon>Bacteroidota</taxon>
        <taxon>Sphingobacteriia</taxon>
        <taxon>Sphingobacteriales</taxon>
        <taxon>Sphingobacteriaceae</taxon>
        <taxon>Mucilaginibacter</taxon>
    </lineage>
</organism>
<name>A0ABW2ZLB2_9SPHI</name>
<dbReference type="Proteomes" id="UP001597073">
    <property type="component" value="Unassembled WGS sequence"/>
</dbReference>
<dbReference type="InterPro" id="IPR036291">
    <property type="entry name" value="NAD(P)-bd_dom_sf"/>
</dbReference>
<dbReference type="PANTHER" id="PTHR43162:SF1">
    <property type="entry name" value="PRESTALK A DIFFERENTIATION PROTEIN A"/>
    <property type="match status" value="1"/>
</dbReference>
<sequence>MKITLTGSLGNISKPLAIKLVQAGHTVTLISSSADKTAEIEKLGAIPAIGSVDDVKFLTRAFTGADAIYTMVPNNFAATNYREFIGGIGKNYAEAIRASGVKKVINLSSIGAHINGGTGPISGIHDLEETYKQLEGVAIKHLRPGFFYTNLLGNIDMIKHLGFIGSNYGEHARLVLVYPGDIAEVAAQELESEFTGTSVRYIASDERTTDEIAATLGRAIGKPDLKWVNFDDEQALQGLLQAGLPPEIARNYVEMGSAVRKGILFEDYDKHIPTHSKTKLDEFATNIFARAYKA</sequence>
<comment type="caution">
    <text evidence="2">The sequence shown here is derived from an EMBL/GenBank/DDBJ whole genome shotgun (WGS) entry which is preliminary data.</text>
</comment>
<dbReference type="PANTHER" id="PTHR43162">
    <property type="match status" value="1"/>
</dbReference>
<dbReference type="SUPFAM" id="SSF51735">
    <property type="entry name" value="NAD(P)-binding Rossmann-fold domains"/>
    <property type="match status" value="1"/>
</dbReference>
<feature type="domain" description="NAD(P)-binding" evidence="1">
    <location>
        <begin position="7"/>
        <end position="113"/>
    </location>
</feature>
<dbReference type="InterPro" id="IPR051604">
    <property type="entry name" value="Ergot_Alk_Oxidoreductase"/>
</dbReference>
<dbReference type="InterPro" id="IPR016040">
    <property type="entry name" value="NAD(P)-bd_dom"/>
</dbReference>
<dbReference type="Pfam" id="PF13460">
    <property type="entry name" value="NAD_binding_10"/>
    <property type="match status" value="1"/>
</dbReference>
<evidence type="ECO:0000313" key="2">
    <source>
        <dbReference type="EMBL" id="MFD0766944.1"/>
    </source>
</evidence>
<reference evidence="3" key="1">
    <citation type="journal article" date="2019" name="Int. J. Syst. Evol. Microbiol.">
        <title>The Global Catalogue of Microorganisms (GCM) 10K type strain sequencing project: providing services to taxonomists for standard genome sequencing and annotation.</title>
        <authorList>
            <consortium name="The Broad Institute Genomics Platform"/>
            <consortium name="The Broad Institute Genome Sequencing Center for Infectious Disease"/>
            <person name="Wu L."/>
            <person name="Ma J."/>
        </authorList>
    </citation>
    <scope>NUCLEOTIDE SEQUENCE [LARGE SCALE GENOMIC DNA]</scope>
    <source>
        <strain evidence="3">CCUG 60742</strain>
    </source>
</reference>